<proteinExistence type="predicted"/>
<organism evidence="1">
    <name type="scientific">marine sediment metagenome</name>
    <dbReference type="NCBI Taxonomy" id="412755"/>
    <lineage>
        <taxon>unclassified sequences</taxon>
        <taxon>metagenomes</taxon>
        <taxon>ecological metagenomes</taxon>
    </lineage>
</organism>
<dbReference type="AlphaFoldDB" id="X1GYI8"/>
<name>X1GYI8_9ZZZZ</name>
<dbReference type="PANTHER" id="PTHR15811">
    <property type="entry name" value="MTH938 DOMAIN-CONTAINING PROTEIN"/>
    <property type="match status" value="1"/>
</dbReference>
<dbReference type="EMBL" id="BARU01031688">
    <property type="protein sequence ID" value="GAH62951.1"/>
    <property type="molecule type" value="Genomic_DNA"/>
</dbReference>
<accession>X1GYI8</accession>
<dbReference type="InterPro" id="IPR036748">
    <property type="entry name" value="MTH938-like_sf"/>
</dbReference>
<dbReference type="InterPro" id="IPR007523">
    <property type="entry name" value="NDUFAF3/AAMDC"/>
</dbReference>
<comment type="caution">
    <text evidence="1">The sequence shown here is derived from an EMBL/GenBank/DDBJ whole genome shotgun (WGS) entry which is preliminary data.</text>
</comment>
<protein>
    <submittedName>
        <fullName evidence="1">Uncharacterized protein</fullName>
    </submittedName>
</protein>
<sequence length="111" mass="12312">MAKIDKFSFGSIVIDGKKYSRDVLIFADGMVKKRKGGFLMFGSHNIRKEEIEELARDAPEAIIVGTGTSGKASLAPEVEDWAKEKNLKLIVQPSHKAVAKLNELIEQKKKV</sequence>
<dbReference type="Gene3D" id="3.40.1230.10">
    <property type="entry name" value="MTH938-like"/>
    <property type="match status" value="1"/>
</dbReference>
<dbReference type="SUPFAM" id="SSF64076">
    <property type="entry name" value="MTH938-like"/>
    <property type="match status" value="1"/>
</dbReference>
<feature type="non-terminal residue" evidence="1">
    <location>
        <position position="111"/>
    </location>
</feature>
<dbReference type="Pfam" id="PF04430">
    <property type="entry name" value="DUF498"/>
    <property type="match status" value="1"/>
</dbReference>
<dbReference type="GO" id="GO:0005737">
    <property type="term" value="C:cytoplasm"/>
    <property type="evidence" value="ECO:0007669"/>
    <property type="project" value="TreeGrafter"/>
</dbReference>
<evidence type="ECO:0000313" key="1">
    <source>
        <dbReference type="EMBL" id="GAH62951.1"/>
    </source>
</evidence>
<gene>
    <name evidence="1" type="ORF">S03H2_50085</name>
</gene>
<dbReference type="PANTHER" id="PTHR15811:SF5">
    <property type="entry name" value="MTH938 DOMAIN-CONTAINING PROTEIN"/>
    <property type="match status" value="1"/>
</dbReference>
<reference evidence="1" key="1">
    <citation type="journal article" date="2014" name="Front. Microbiol.">
        <title>High frequency of phylogenetically diverse reductive dehalogenase-homologous genes in deep subseafloor sedimentary metagenomes.</title>
        <authorList>
            <person name="Kawai M."/>
            <person name="Futagami T."/>
            <person name="Toyoda A."/>
            <person name="Takaki Y."/>
            <person name="Nishi S."/>
            <person name="Hori S."/>
            <person name="Arai W."/>
            <person name="Tsubouchi T."/>
            <person name="Morono Y."/>
            <person name="Uchiyama I."/>
            <person name="Ito T."/>
            <person name="Fujiyama A."/>
            <person name="Inagaki F."/>
            <person name="Takami H."/>
        </authorList>
    </citation>
    <scope>NUCLEOTIDE SEQUENCE</scope>
    <source>
        <strain evidence="1">Expedition CK06-06</strain>
    </source>
</reference>